<keyword evidence="4" id="KW-1185">Reference proteome</keyword>
<sequence length="99" mass="11379">MSKEVETNFQQEGSSPQISRKRLCAQKRYHLSNRTQGASGRLTMKIENPKGRSMQKLRIKRQSNCIRSSTIHLGRPAIKRPPIRSICRSKTRNRGIQSC</sequence>
<reference evidence="2 4" key="2">
    <citation type="journal article" date="2014" name="BMC Genomics">
        <title>An improved genome release (version Mt4.0) for the model legume Medicago truncatula.</title>
        <authorList>
            <person name="Tang H."/>
            <person name="Krishnakumar V."/>
            <person name="Bidwell S."/>
            <person name="Rosen B."/>
            <person name="Chan A."/>
            <person name="Zhou S."/>
            <person name="Gentzbittel L."/>
            <person name="Childs K.L."/>
            <person name="Yandell M."/>
            <person name="Gundlach H."/>
            <person name="Mayer K.F."/>
            <person name="Schwartz D.C."/>
            <person name="Town C.D."/>
        </authorList>
    </citation>
    <scope>GENOME REANNOTATION</scope>
    <source>
        <strain evidence="2">A17</strain>
        <strain evidence="3 4">cv. Jemalong A17</strain>
    </source>
</reference>
<dbReference type="EnsemblPlants" id="KEH33565">
    <property type="protein sequence ID" value="KEH33565"/>
    <property type="gene ID" value="MTR_3g046837"/>
</dbReference>
<organism evidence="2 4">
    <name type="scientific">Medicago truncatula</name>
    <name type="common">Barrel medic</name>
    <name type="synonym">Medicago tribuloides</name>
    <dbReference type="NCBI Taxonomy" id="3880"/>
    <lineage>
        <taxon>Eukaryota</taxon>
        <taxon>Viridiplantae</taxon>
        <taxon>Streptophyta</taxon>
        <taxon>Embryophyta</taxon>
        <taxon>Tracheophyta</taxon>
        <taxon>Spermatophyta</taxon>
        <taxon>Magnoliopsida</taxon>
        <taxon>eudicotyledons</taxon>
        <taxon>Gunneridae</taxon>
        <taxon>Pentapetalae</taxon>
        <taxon>rosids</taxon>
        <taxon>fabids</taxon>
        <taxon>Fabales</taxon>
        <taxon>Fabaceae</taxon>
        <taxon>Papilionoideae</taxon>
        <taxon>50 kb inversion clade</taxon>
        <taxon>NPAAA clade</taxon>
        <taxon>Hologalegina</taxon>
        <taxon>IRL clade</taxon>
        <taxon>Trifolieae</taxon>
        <taxon>Medicago</taxon>
    </lineage>
</organism>
<feature type="region of interest" description="Disordered" evidence="1">
    <location>
        <begin position="1"/>
        <end position="20"/>
    </location>
</feature>
<dbReference type="AlphaFoldDB" id="A0A072V5V4"/>
<dbReference type="HOGENOM" id="CLU_2323927_0_0_1"/>
<feature type="compositionally biased region" description="Polar residues" evidence="1">
    <location>
        <begin position="7"/>
        <end position="18"/>
    </location>
</feature>
<dbReference type="Proteomes" id="UP000002051">
    <property type="component" value="Chromosome 3"/>
</dbReference>
<evidence type="ECO:0000313" key="3">
    <source>
        <dbReference type="EnsemblPlants" id="KEH33565"/>
    </source>
</evidence>
<proteinExistence type="predicted"/>
<reference evidence="2 4" key="1">
    <citation type="journal article" date="2011" name="Nature">
        <title>The Medicago genome provides insight into the evolution of rhizobial symbioses.</title>
        <authorList>
            <person name="Young N.D."/>
            <person name="Debelle F."/>
            <person name="Oldroyd G.E."/>
            <person name="Geurts R."/>
            <person name="Cannon S.B."/>
            <person name="Udvardi M.K."/>
            <person name="Benedito V.A."/>
            <person name="Mayer K.F."/>
            <person name="Gouzy J."/>
            <person name="Schoof H."/>
            <person name="Van de Peer Y."/>
            <person name="Proost S."/>
            <person name="Cook D.R."/>
            <person name="Meyers B.C."/>
            <person name="Spannagl M."/>
            <person name="Cheung F."/>
            <person name="De Mita S."/>
            <person name="Krishnakumar V."/>
            <person name="Gundlach H."/>
            <person name="Zhou S."/>
            <person name="Mudge J."/>
            <person name="Bharti A.K."/>
            <person name="Murray J.D."/>
            <person name="Naoumkina M.A."/>
            <person name="Rosen B."/>
            <person name="Silverstein K.A."/>
            <person name="Tang H."/>
            <person name="Rombauts S."/>
            <person name="Zhao P.X."/>
            <person name="Zhou P."/>
            <person name="Barbe V."/>
            <person name="Bardou P."/>
            <person name="Bechner M."/>
            <person name="Bellec A."/>
            <person name="Berger A."/>
            <person name="Berges H."/>
            <person name="Bidwell S."/>
            <person name="Bisseling T."/>
            <person name="Choisne N."/>
            <person name="Couloux A."/>
            <person name="Denny R."/>
            <person name="Deshpande S."/>
            <person name="Dai X."/>
            <person name="Doyle J.J."/>
            <person name="Dudez A.M."/>
            <person name="Farmer A.D."/>
            <person name="Fouteau S."/>
            <person name="Franken C."/>
            <person name="Gibelin C."/>
            <person name="Gish J."/>
            <person name="Goldstein S."/>
            <person name="Gonzalez A.J."/>
            <person name="Green P.J."/>
            <person name="Hallab A."/>
            <person name="Hartog M."/>
            <person name="Hua A."/>
            <person name="Humphray S.J."/>
            <person name="Jeong D.H."/>
            <person name="Jing Y."/>
            <person name="Jocker A."/>
            <person name="Kenton S.M."/>
            <person name="Kim D.J."/>
            <person name="Klee K."/>
            <person name="Lai H."/>
            <person name="Lang C."/>
            <person name="Lin S."/>
            <person name="Macmil S.L."/>
            <person name="Magdelenat G."/>
            <person name="Matthews L."/>
            <person name="McCorrison J."/>
            <person name="Monaghan E.L."/>
            <person name="Mun J.H."/>
            <person name="Najar F.Z."/>
            <person name="Nicholson C."/>
            <person name="Noirot C."/>
            <person name="O'Bleness M."/>
            <person name="Paule C.R."/>
            <person name="Poulain J."/>
            <person name="Prion F."/>
            <person name="Qin B."/>
            <person name="Qu C."/>
            <person name="Retzel E.F."/>
            <person name="Riddle C."/>
            <person name="Sallet E."/>
            <person name="Samain S."/>
            <person name="Samson N."/>
            <person name="Sanders I."/>
            <person name="Saurat O."/>
            <person name="Scarpelli C."/>
            <person name="Schiex T."/>
            <person name="Segurens B."/>
            <person name="Severin A.J."/>
            <person name="Sherrier D.J."/>
            <person name="Shi R."/>
            <person name="Sims S."/>
            <person name="Singer S.R."/>
            <person name="Sinharoy S."/>
            <person name="Sterck L."/>
            <person name="Viollet A."/>
            <person name="Wang B.B."/>
            <person name="Wang K."/>
            <person name="Wang M."/>
            <person name="Wang X."/>
            <person name="Warfsmann J."/>
            <person name="Weissenbach J."/>
            <person name="White D.D."/>
            <person name="White J.D."/>
            <person name="Wiley G.B."/>
            <person name="Wincker P."/>
            <person name="Xing Y."/>
            <person name="Yang L."/>
            <person name="Yao Z."/>
            <person name="Ying F."/>
            <person name="Zhai J."/>
            <person name="Zhou L."/>
            <person name="Zuber A."/>
            <person name="Denarie J."/>
            <person name="Dixon R.A."/>
            <person name="May G.D."/>
            <person name="Schwartz D.C."/>
            <person name="Rogers J."/>
            <person name="Quetier F."/>
            <person name="Town C.D."/>
            <person name="Roe B.A."/>
        </authorList>
    </citation>
    <scope>NUCLEOTIDE SEQUENCE [LARGE SCALE GENOMIC DNA]</scope>
    <source>
        <strain evidence="2">A17</strain>
        <strain evidence="3 4">cv. Jemalong A17</strain>
    </source>
</reference>
<evidence type="ECO:0000256" key="1">
    <source>
        <dbReference type="SAM" id="MobiDB-lite"/>
    </source>
</evidence>
<evidence type="ECO:0000313" key="4">
    <source>
        <dbReference type="Proteomes" id="UP000002051"/>
    </source>
</evidence>
<reference evidence="3" key="3">
    <citation type="submission" date="2015-04" db="UniProtKB">
        <authorList>
            <consortium name="EnsemblPlants"/>
        </authorList>
    </citation>
    <scope>IDENTIFICATION</scope>
    <source>
        <strain evidence="3">cv. Jemalong A17</strain>
    </source>
</reference>
<protein>
    <submittedName>
        <fullName evidence="2 3">Uncharacterized protein</fullName>
    </submittedName>
</protein>
<evidence type="ECO:0000313" key="2">
    <source>
        <dbReference type="EMBL" id="KEH33565.1"/>
    </source>
</evidence>
<dbReference type="EMBL" id="CM001219">
    <property type="protein sequence ID" value="KEH33565.1"/>
    <property type="molecule type" value="Genomic_DNA"/>
</dbReference>
<gene>
    <name evidence="2" type="ordered locus">MTR_3g046837</name>
</gene>
<accession>A0A072V5V4</accession>
<name>A0A072V5V4_MEDTR</name>